<dbReference type="GO" id="GO:0006364">
    <property type="term" value="P:rRNA processing"/>
    <property type="evidence" value="ECO:0007669"/>
    <property type="project" value="UniProtKB-KW"/>
</dbReference>
<evidence type="ECO:0000313" key="13">
    <source>
        <dbReference type="EnsemblPlants" id="Pp3c9_5320V3.1"/>
    </source>
</evidence>
<keyword evidence="4" id="KW-0698">rRNA processing</keyword>
<dbReference type="GO" id="GO:0006396">
    <property type="term" value="P:RNA processing"/>
    <property type="evidence" value="ECO:0000318"/>
    <property type="project" value="GO_Central"/>
</dbReference>
<evidence type="ECO:0000256" key="2">
    <source>
        <dbReference type="ARBA" id="ARBA00010489"/>
    </source>
</evidence>
<feature type="region of interest" description="Disordered" evidence="10">
    <location>
        <begin position="1"/>
        <end position="50"/>
    </location>
</feature>
<dbReference type="SMART" id="SM00479">
    <property type="entry name" value="EXOIII"/>
    <property type="match status" value="1"/>
</dbReference>
<keyword evidence="8" id="KW-0539">Nucleus</keyword>
<dbReference type="GO" id="GO:0005634">
    <property type="term" value="C:nucleus"/>
    <property type="evidence" value="ECO:0000318"/>
    <property type="project" value="GO_Central"/>
</dbReference>
<dbReference type="EMBL" id="ABEU02000009">
    <property type="protein sequence ID" value="PNR47849.1"/>
    <property type="molecule type" value="Genomic_DNA"/>
</dbReference>
<accession>A0A2K1K242</accession>
<evidence type="ECO:0000256" key="6">
    <source>
        <dbReference type="ARBA" id="ARBA00022801"/>
    </source>
</evidence>
<dbReference type="Pfam" id="PF00929">
    <property type="entry name" value="RNase_T"/>
    <property type="match status" value="1"/>
</dbReference>
<feature type="compositionally biased region" description="Basic and acidic residues" evidence="10">
    <location>
        <begin position="266"/>
        <end position="280"/>
    </location>
</feature>
<dbReference type="GO" id="GO:0003676">
    <property type="term" value="F:nucleic acid binding"/>
    <property type="evidence" value="ECO:0007669"/>
    <property type="project" value="InterPro"/>
</dbReference>
<name>A0A2K1K242_PHYPA</name>
<dbReference type="InterPro" id="IPR012337">
    <property type="entry name" value="RNaseH-like_sf"/>
</dbReference>
<evidence type="ECO:0000256" key="3">
    <source>
        <dbReference type="ARBA" id="ARBA00016937"/>
    </source>
</evidence>
<comment type="similarity">
    <text evidence="2">Belongs to the REXO4 family.</text>
</comment>
<dbReference type="SUPFAM" id="SSF53098">
    <property type="entry name" value="Ribonuclease H-like"/>
    <property type="match status" value="1"/>
</dbReference>
<keyword evidence="14" id="KW-1185">Reference proteome</keyword>
<dbReference type="PANTHER" id="PTHR12801:SF45">
    <property type="entry name" value="RNA EXONUCLEASE 4"/>
    <property type="match status" value="1"/>
</dbReference>
<evidence type="ECO:0000256" key="5">
    <source>
        <dbReference type="ARBA" id="ARBA00022722"/>
    </source>
</evidence>
<dbReference type="FunCoup" id="A0A2K1K242">
    <property type="interactions" value="3708"/>
</dbReference>
<dbReference type="Gene3D" id="3.30.420.10">
    <property type="entry name" value="Ribonuclease H-like superfamily/Ribonuclease H"/>
    <property type="match status" value="1"/>
</dbReference>
<dbReference type="InterPro" id="IPR047021">
    <property type="entry name" value="REXO1/3/4-like"/>
</dbReference>
<reference evidence="12 14" key="2">
    <citation type="journal article" date="2018" name="Plant J.">
        <title>The Physcomitrella patens chromosome-scale assembly reveals moss genome structure and evolution.</title>
        <authorList>
            <person name="Lang D."/>
            <person name="Ullrich K.K."/>
            <person name="Murat F."/>
            <person name="Fuchs J."/>
            <person name="Jenkins J."/>
            <person name="Haas F.B."/>
            <person name="Piednoel M."/>
            <person name="Gundlach H."/>
            <person name="Van Bel M."/>
            <person name="Meyberg R."/>
            <person name="Vives C."/>
            <person name="Morata J."/>
            <person name="Symeonidi A."/>
            <person name="Hiss M."/>
            <person name="Muchero W."/>
            <person name="Kamisugi Y."/>
            <person name="Saleh O."/>
            <person name="Blanc G."/>
            <person name="Decker E.L."/>
            <person name="van Gessel N."/>
            <person name="Grimwood J."/>
            <person name="Hayes R.D."/>
            <person name="Graham S.W."/>
            <person name="Gunter L.E."/>
            <person name="McDaniel S.F."/>
            <person name="Hoernstein S.N.W."/>
            <person name="Larsson A."/>
            <person name="Li F.W."/>
            <person name="Perroud P.F."/>
            <person name="Phillips J."/>
            <person name="Ranjan P."/>
            <person name="Rokshar D.S."/>
            <person name="Rothfels C.J."/>
            <person name="Schneider L."/>
            <person name="Shu S."/>
            <person name="Stevenson D.W."/>
            <person name="Thummler F."/>
            <person name="Tillich M."/>
            <person name="Villarreal Aguilar J.C."/>
            <person name="Widiez T."/>
            <person name="Wong G.K."/>
            <person name="Wymore A."/>
            <person name="Zhang Y."/>
            <person name="Zimmer A.D."/>
            <person name="Quatrano R.S."/>
            <person name="Mayer K.F.X."/>
            <person name="Goodstein D."/>
            <person name="Casacuberta J.M."/>
            <person name="Vandepoele K."/>
            <person name="Reski R."/>
            <person name="Cuming A.C."/>
            <person name="Tuskan G.A."/>
            <person name="Maumus F."/>
            <person name="Salse J."/>
            <person name="Schmutz J."/>
            <person name="Rensing S.A."/>
        </authorList>
    </citation>
    <scope>NUCLEOTIDE SEQUENCE [LARGE SCALE GENOMIC DNA]</scope>
    <source>
        <strain evidence="13 14">cv. Gransden 2004</strain>
    </source>
</reference>
<dbReference type="EnsemblPlants" id="Pp3c9_5320V3.2">
    <property type="protein sequence ID" value="Pp3c9_5320V3.2"/>
    <property type="gene ID" value="Pp3c9_5320"/>
</dbReference>
<evidence type="ECO:0000256" key="1">
    <source>
        <dbReference type="ARBA" id="ARBA00004123"/>
    </source>
</evidence>
<evidence type="ECO:0000259" key="11">
    <source>
        <dbReference type="SMART" id="SM00479"/>
    </source>
</evidence>
<dbReference type="AlphaFoldDB" id="A0A2K1K242"/>
<keyword evidence="6" id="KW-0378">Hydrolase</keyword>
<protein>
    <recommendedName>
        <fullName evidence="3">RNA exonuclease 4</fullName>
    </recommendedName>
</protein>
<dbReference type="Proteomes" id="UP000006727">
    <property type="component" value="Chromosome 9"/>
</dbReference>
<keyword evidence="7" id="KW-0269">Exonuclease</keyword>
<evidence type="ECO:0000256" key="9">
    <source>
        <dbReference type="ARBA" id="ARBA00025599"/>
    </source>
</evidence>
<dbReference type="Gramene" id="Pp3c9_5320V3.2">
    <property type="protein sequence ID" value="Pp3c9_5320V3.2"/>
    <property type="gene ID" value="Pp3c9_5320"/>
</dbReference>
<dbReference type="InterPro" id="IPR013520">
    <property type="entry name" value="Ribonucl_H"/>
</dbReference>
<dbReference type="Gramene" id="Pp3c9_5320V3.1">
    <property type="protein sequence ID" value="Pp3c9_5320V3.1"/>
    <property type="gene ID" value="Pp3c9_5320"/>
</dbReference>
<evidence type="ECO:0000256" key="4">
    <source>
        <dbReference type="ARBA" id="ARBA00022552"/>
    </source>
</evidence>
<keyword evidence="5" id="KW-0540">Nuclease</keyword>
<comment type="function">
    <text evidence="9">Exoribonuclease involved in ribosome biosynthesis. Involved in the processing of ITS1, the internal transcribed spacer localized between the 18S and 5.8S rRNAs.</text>
</comment>
<sequence>MTKKRKLIEATTTEPSTAGRLERNGGIGSKKEGQSSSSSEKGKPAAPKVVSSNWMQLQSTLGISIGASSRKKIRVAEAASDTIKTNEVNTTASALLPSNDDMSLTKALALDCEMVGVGYGGKRNALARVSLVNQWGNLVYDKYVRPQEYVQDFRTAVSGVRSRDLRKAQDLYTVQKEVMELLKGRVLVGHAVHNDLKVLMLTHSKRFIRDTHSYAPYCNNGRPRSLQHLASLHLGAKIQEGEHNSVEDARAAMALYQRVKDEWERSLREKNNKSHEKEKLSGGAPAEKGMKSSKRRK</sequence>
<evidence type="ECO:0000256" key="7">
    <source>
        <dbReference type="ARBA" id="ARBA00022839"/>
    </source>
</evidence>
<dbReference type="STRING" id="3218.A0A2K1K242"/>
<dbReference type="PaxDb" id="3218-PP1S199_133V6.1"/>
<feature type="region of interest" description="Disordered" evidence="10">
    <location>
        <begin position="266"/>
        <end position="297"/>
    </location>
</feature>
<dbReference type="GO" id="GO:0004527">
    <property type="term" value="F:exonuclease activity"/>
    <property type="evidence" value="ECO:0000318"/>
    <property type="project" value="GO_Central"/>
</dbReference>
<dbReference type="InParanoid" id="A0A2K1K242"/>
<dbReference type="InterPro" id="IPR036397">
    <property type="entry name" value="RNaseH_sf"/>
</dbReference>
<organism evidence="12">
    <name type="scientific">Physcomitrium patens</name>
    <name type="common">Spreading-leaved earth moss</name>
    <name type="synonym">Physcomitrella patens</name>
    <dbReference type="NCBI Taxonomy" id="3218"/>
    <lineage>
        <taxon>Eukaryota</taxon>
        <taxon>Viridiplantae</taxon>
        <taxon>Streptophyta</taxon>
        <taxon>Embryophyta</taxon>
        <taxon>Bryophyta</taxon>
        <taxon>Bryophytina</taxon>
        <taxon>Bryopsida</taxon>
        <taxon>Funariidae</taxon>
        <taxon>Funariales</taxon>
        <taxon>Funariaceae</taxon>
        <taxon>Physcomitrium</taxon>
    </lineage>
</organism>
<feature type="domain" description="Exonuclease" evidence="11">
    <location>
        <begin position="106"/>
        <end position="265"/>
    </location>
</feature>
<gene>
    <name evidence="12" type="ORF">PHYPA_012322</name>
</gene>
<dbReference type="CDD" id="cd06144">
    <property type="entry name" value="REX4_like"/>
    <property type="match status" value="1"/>
</dbReference>
<proteinExistence type="inferred from homology"/>
<dbReference type="InterPro" id="IPR037431">
    <property type="entry name" value="REX4_DEDDh_dom"/>
</dbReference>
<dbReference type="FunFam" id="3.30.420.10:FF:000007">
    <property type="entry name" value="Interferon-stimulated exonuclease gene 20"/>
    <property type="match status" value="1"/>
</dbReference>
<reference evidence="13" key="3">
    <citation type="submission" date="2020-12" db="UniProtKB">
        <authorList>
            <consortium name="EnsemblPlants"/>
        </authorList>
    </citation>
    <scope>IDENTIFICATION</scope>
</reference>
<evidence type="ECO:0000313" key="12">
    <source>
        <dbReference type="EMBL" id="PNR47849.1"/>
    </source>
</evidence>
<comment type="subcellular location">
    <subcellularLocation>
        <location evidence="1">Nucleus</location>
    </subcellularLocation>
</comment>
<evidence type="ECO:0000313" key="14">
    <source>
        <dbReference type="Proteomes" id="UP000006727"/>
    </source>
</evidence>
<reference evidence="12 14" key="1">
    <citation type="journal article" date="2008" name="Science">
        <title>The Physcomitrella genome reveals evolutionary insights into the conquest of land by plants.</title>
        <authorList>
            <person name="Rensing S."/>
            <person name="Lang D."/>
            <person name="Zimmer A."/>
            <person name="Terry A."/>
            <person name="Salamov A."/>
            <person name="Shapiro H."/>
            <person name="Nishiyama T."/>
            <person name="Perroud P.-F."/>
            <person name="Lindquist E."/>
            <person name="Kamisugi Y."/>
            <person name="Tanahashi T."/>
            <person name="Sakakibara K."/>
            <person name="Fujita T."/>
            <person name="Oishi K."/>
            <person name="Shin-I T."/>
            <person name="Kuroki Y."/>
            <person name="Toyoda A."/>
            <person name="Suzuki Y."/>
            <person name="Hashimoto A."/>
            <person name="Yamaguchi K."/>
            <person name="Sugano A."/>
            <person name="Kohara Y."/>
            <person name="Fujiyama A."/>
            <person name="Anterola A."/>
            <person name="Aoki S."/>
            <person name="Ashton N."/>
            <person name="Barbazuk W.B."/>
            <person name="Barker E."/>
            <person name="Bennetzen J."/>
            <person name="Bezanilla M."/>
            <person name="Blankenship R."/>
            <person name="Cho S.H."/>
            <person name="Dutcher S."/>
            <person name="Estelle M."/>
            <person name="Fawcett J.A."/>
            <person name="Gundlach H."/>
            <person name="Hanada K."/>
            <person name="Heyl A."/>
            <person name="Hicks K.A."/>
            <person name="Hugh J."/>
            <person name="Lohr M."/>
            <person name="Mayer K."/>
            <person name="Melkozernov A."/>
            <person name="Murata T."/>
            <person name="Nelson D."/>
            <person name="Pils B."/>
            <person name="Prigge M."/>
            <person name="Reiss B."/>
            <person name="Renner T."/>
            <person name="Rombauts S."/>
            <person name="Rushton P."/>
            <person name="Sanderfoot A."/>
            <person name="Schween G."/>
            <person name="Shiu S.-H."/>
            <person name="Stueber K."/>
            <person name="Theodoulou F.L."/>
            <person name="Tu H."/>
            <person name="Van de Peer Y."/>
            <person name="Verrier P.J."/>
            <person name="Waters E."/>
            <person name="Wood A."/>
            <person name="Yang L."/>
            <person name="Cove D."/>
            <person name="Cuming A."/>
            <person name="Hasebe M."/>
            <person name="Lucas S."/>
            <person name="Mishler D.B."/>
            <person name="Reski R."/>
            <person name="Grigoriev I."/>
            <person name="Quatrano R.S."/>
            <person name="Boore J.L."/>
        </authorList>
    </citation>
    <scope>NUCLEOTIDE SEQUENCE [LARGE SCALE GENOMIC DNA]</scope>
    <source>
        <strain evidence="13 14">cv. Gransden 2004</strain>
    </source>
</reference>
<evidence type="ECO:0000256" key="10">
    <source>
        <dbReference type="SAM" id="MobiDB-lite"/>
    </source>
</evidence>
<evidence type="ECO:0000256" key="8">
    <source>
        <dbReference type="ARBA" id="ARBA00023242"/>
    </source>
</evidence>
<dbReference type="PANTHER" id="PTHR12801">
    <property type="entry name" value="RNA EXONUCLEASE REXO1 / RECO3 FAMILY MEMBER-RELATED"/>
    <property type="match status" value="1"/>
</dbReference>
<dbReference type="GO" id="GO:0008408">
    <property type="term" value="F:3'-5' exonuclease activity"/>
    <property type="evidence" value="ECO:0007669"/>
    <property type="project" value="InterPro"/>
</dbReference>
<dbReference type="EnsemblPlants" id="Pp3c9_5320V3.1">
    <property type="protein sequence ID" value="Pp3c9_5320V3.1"/>
    <property type="gene ID" value="Pp3c9_5320"/>
</dbReference>